<evidence type="ECO:0000256" key="2">
    <source>
        <dbReference type="ARBA" id="ARBA00022438"/>
    </source>
</evidence>
<keyword evidence="11" id="KW-1185">Reference proteome</keyword>
<dbReference type="CDD" id="cd00433">
    <property type="entry name" value="Peptidase_M17"/>
    <property type="match status" value="1"/>
</dbReference>
<dbReference type="GO" id="GO:0006508">
    <property type="term" value="P:proteolysis"/>
    <property type="evidence" value="ECO:0007669"/>
    <property type="project" value="UniProtKB-KW"/>
</dbReference>
<evidence type="ECO:0000259" key="9">
    <source>
        <dbReference type="PROSITE" id="PS00631"/>
    </source>
</evidence>
<dbReference type="PANTHER" id="PTHR11963:SF23">
    <property type="entry name" value="CYTOSOL AMINOPEPTIDASE"/>
    <property type="match status" value="1"/>
</dbReference>
<dbReference type="Pfam" id="PF02789">
    <property type="entry name" value="Peptidase_M17_N"/>
    <property type="match status" value="1"/>
</dbReference>
<gene>
    <name evidence="10" type="ORF">I532_16333</name>
</gene>
<evidence type="ECO:0000256" key="4">
    <source>
        <dbReference type="ARBA" id="ARBA00022801"/>
    </source>
</evidence>
<comment type="function">
    <text evidence="6">Presumably involved in the processing and regular turnover of intracellular proteins. Catalyzes the removal of unsubstituted N-terminal amino acids from various peptides.</text>
</comment>
<dbReference type="Gene3D" id="3.40.630.10">
    <property type="entry name" value="Zn peptidases"/>
    <property type="match status" value="1"/>
</dbReference>
<keyword evidence="4" id="KW-0378">Hydrolase</keyword>
<dbReference type="InterPro" id="IPR011356">
    <property type="entry name" value="Leucine_aapep/pepB"/>
</dbReference>
<proteinExistence type="inferred from homology"/>
<comment type="similarity">
    <text evidence="1">Belongs to the peptidase M17 family.</text>
</comment>
<feature type="domain" description="Cytosol aminopeptidase" evidence="9">
    <location>
        <begin position="324"/>
        <end position="331"/>
    </location>
</feature>
<accession>M8D5F3</accession>
<dbReference type="Gene3D" id="3.40.220.10">
    <property type="entry name" value="Leucine Aminopeptidase, subunit E, domain 1"/>
    <property type="match status" value="1"/>
</dbReference>
<dbReference type="AlphaFoldDB" id="M8D5F3"/>
<evidence type="ECO:0000256" key="8">
    <source>
        <dbReference type="ARBA" id="ARBA00050061"/>
    </source>
</evidence>
<dbReference type="PANTHER" id="PTHR11963">
    <property type="entry name" value="LEUCINE AMINOPEPTIDASE-RELATED"/>
    <property type="match status" value="1"/>
</dbReference>
<dbReference type="InterPro" id="IPR000819">
    <property type="entry name" value="Peptidase_M17_C"/>
</dbReference>
<evidence type="ECO:0000256" key="1">
    <source>
        <dbReference type="ARBA" id="ARBA00009528"/>
    </source>
</evidence>
<evidence type="ECO:0000256" key="6">
    <source>
        <dbReference type="ARBA" id="ARBA00049972"/>
    </source>
</evidence>
<dbReference type="EMBL" id="APBN01000007">
    <property type="protein sequence ID" value="EMT51509.1"/>
    <property type="molecule type" value="Genomic_DNA"/>
</dbReference>
<dbReference type="InterPro" id="IPR043472">
    <property type="entry name" value="Macro_dom-like"/>
</dbReference>
<dbReference type="SUPFAM" id="SSF53187">
    <property type="entry name" value="Zn-dependent exopeptidases"/>
    <property type="match status" value="1"/>
</dbReference>
<comment type="caution">
    <text evidence="10">The sequence shown here is derived from an EMBL/GenBank/DDBJ whole genome shotgun (WGS) entry which is preliminary data.</text>
</comment>
<organism evidence="10 11">
    <name type="scientific">Brevibacillus borstelensis AK1</name>
    <dbReference type="NCBI Taxonomy" id="1300222"/>
    <lineage>
        <taxon>Bacteria</taxon>
        <taxon>Bacillati</taxon>
        <taxon>Bacillota</taxon>
        <taxon>Bacilli</taxon>
        <taxon>Bacillales</taxon>
        <taxon>Paenibacillaceae</taxon>
        <taxon>Brevibacillus</taxon>
    </lineage>
</organism>
<dbReference type="Pfam" id="PF00883">
    <property type="entry name" value="Peptidase_M17"/>
    <property type="match status" value="1"/>
</dbReference>
<dbReference type="GO" id="GO:0070006">
    <property type="term" value="F:metalloaminopeptidase activity"/>
    <property type="evidence" value="ECO:0007669"/>
    <property type="project" value="InterPro"/>
</dbReference>
<dbReference type="PATRIC" id="fig|1300222.3.peg.3411"/>
<dbReference type="GO" id="GO:0030145">
    <property type="term" value="F:manganese ion binding"/>
    <property type="evidence" value="ECO:0007669"/>
    <property type="project" value="InterPro"/>
</dbReference>
<dbReference type="SUPFAM" id="SSF52949">
    <property type="entry name" value="Macro domain-like"/>
    <property type="match status" value="1"/>
</dbReference>
<evidence type="ECO:0000313" key="11">
    <source>
        <dbReference type="Proteomes" id="UP000012081"/>
    </source>
</evidence>
<protein>
    <recommendedName>
        <fullName evidence="7">Probable cytosol aminopeptidase</fullName>
    </recommendedName>
    <alternativeName>
        <fullName evidence="8">Leucine aminopeptidase</fullName>
    </alternativeName>
    <alternativeName>
        <fullName evidence="5">Leucyl aminopeptidase</fullName>
    </alternativeName>
</protein>
<dbReference type="PROSITE" id="PS00631">
    <property type="entry name" value="CYTOSOL_AP"/>
    <property type="match status" value="1"/>
</dbReference>
<reference evidence="10 11" key="1">
    <citation type="submission" date="2013-03" db="EMBL/GenBank/DDBJ databases">
        <title>Assembly of a new bacterial strain Brevibacillus borstelensis AK1.</title>
        <authorList>
            <person name="Rajan I."/>
            <person name="PoliReddy D."/>
            <person name="Sugumar T."/>
            <person name="Rathinam K."/>
            <person name="Alqarawi S."/>
            <person name="Khalil A.B."/>
            <person name="Sivakumar N."/>
        </authorList>
    </citation>
    <scope>NUCLEOTIDE SEQUENCE [LARGE SCALE GENOMIC DNA]</scope>
    <source>
        <strain evidence="10 11">AK1</strain>
    </source>
</reference>
<evidence type="ECO:0000313" key="10">
    <source>
        <dbReference type="EMBL" id="EMT51509.1"/>
    </source>
</evidence>
<dbReference type="PRINTS" id="PR00481">
    <property type="entry name" value="LAMNOPPTDASE"/>
</dbReference>
<dbReference type="OrthoDB" id="9809354at2"/>
<keyword evidence="3" id="KW-0645">Protease</keyword>
<evidence type="ECO:0000256" key="7">
    <source>
        <dbReference type="ARBA" id="ARBA00050021"/>
    </source>
</evidence>
<sequence>MDISVGQQREMEVTIRLLFQDSPTEHLPYALRPHMKAKGAVTWFFGRGEEGHELIIGLGERARFDLEALRDAAGNAGRAAEKERVTEACVTFDSLEPLFAAGLDRHSAVTAWTEGWLLGTYVFDRYLSKAQERSVSMLHIACPGAEKAEQAIEWARIRAKGTCFARDLVNEPPNQLTPVSFVERLQNHFAARDVDVTVHRGEALERLQMVGLITVGKGSVHPPAMVEIRYCTDPSLPLTALIGKGVTFDMGGMNVKAGRDISDARMDMGGAAAVAGALDILTSVKARANLLVLLPIAENVPDGGAFLPSDVIRYPNGLSVQTANTDAEGRLILADALIHADRLGAKQAIDIATLTGNVGEALGLKLAGIWGDSGMTAKLIASGNDCGDRLWPMPLVDDYEELLKSDYADMTNISPISYGGAIVAALFIRRFVAAGMKWVHIDMAPPVQAKATGGYRVMGATGYGARLLADYVLAQ</sequence>
<dbReference type="GO" id="GO:0005737">
    <property type="term" value="C:cytoplasm"/>
    <property type="evidence" value="ECO:0007669"/>
    <property type="project" value="InterPro"/>
</dbReference>
<dbReference type="RefSeq" id="WP_003389539.1">
    <property type="nucleotide sequence ID" value="NZ_APBN01000007.1"/>
</dbReference>
<evidence type="ECO:0000256" key="3">
    <source>
        <dbReference type="ARBA" id="ARBA00022670"/>
    </source>
</evidence>
<keyword evidence="2 10" id="KW-0031">Aminopeptidase</keyword>
<dbReference type="STRING" id="1300222.I532_16333"/>
<dbReference type="InterPro" id="IPR008283">
    <property type="entry name" value="Peptidase_M17_N"/>
</dbReference>
<dbReference type="Proteomes" id="UP000012081">
    <property type="component" value="Unassembled WGS sequence"/>
</dbReference>
<name>M8D5F3_9BACL</name>
<evidence type="ECO:0000256" key="5">
    <source>
        <dbReference type="ARBA" id="ARBA00033172"/>
    </source>
</evidence>